<dbReference type="Pfam" id="PF11070">
    <property type="entry name" value="DUF2871"/>
    <property type="match status" value="1"/>
</dbReference>
<proteinExistence type="predicted"/>
<dbReference type="InterPro" id="IPR021299">
    <property type="entry name" value="DUF2871"/>
</dbReference>
<evidence type="ECO:0000256" key="1">
    <source>
        <dbReference type="SAM" id="Phobius"/>
    </source>
</evidence>
<sequence>MMKKISNTAFVYTIVALVAGVVYREYTKVVGFSGKTNLSLLHTHLFTLGMLFFLVVLALEATLKLSEQKIFNGFFMTYNVGLILTSLMMAVRGFLQIQDAELSKAVNASVSGISGVGHILLGVGLILFFMNLRRTIATK</sequence>
<dbReference type="EMBL" id="CP071250">
    <property type="protein sequence ID" value="UUF09634.1"/>
    <property type="molecule type" value="Genomic_DNA"/>
</dbReference>
<evidence type="ECO:0000313" key="3">
    <source>
        <dbReference type="Proteomes" id="UP001058072"/>
    </source>
</evidence>
<keyword evidence="1" id="KW-1133">Transmembrane helix</keyword>
<feature type="transmembrane region" description="Helical" evidence="1">
    <location>
        <begin position="71"/>
        <end position="91"/>
    </location>
</feature>
<reference evidence="2" key="1">
    <citation type="submission" date="2021-03" db="EMBL/GenBank/DDBJ databases">
        <title>Comparative Genomics and Metabolomics in the genus Turicibacter.</title>
        <authorList>
            <person name="Maki J."/>
            <person name="Looft T."/>
        </authorList>
    </citation>
    <scope>NUCLEOTIDE SEQUENCE</scope>
    <source>
        <strain evidence="2">ISU324</strain>
    </source>
</reference>
<name>A0A9Q9CIP5_9FIRM</name>
<keyword evidence="1" id="KW-0812">Transmembrane</keyword>
<feature type="transmembrane region" description="Helical" evidence="1">
    <location>
        <begin position="111"/>
        <end position="132"/>
    </location>
</feature>
<accession>A0A9Q9CIP5</accession>
<dbReference type="Proteomes" id="UP001058072">
    <property type="component" value="Chromosome"/>
</dbReference>
<evidence type="ECO:0000313" key="2">
    <source>
        <dbReference type="EMBL" id="UUF09634.1"/>
    </source>
</evidence>
<feature type="transmembrane region" description="Helical" evidence="1">
    <location>
        <begin position="40"/>
        <end position="59"/>
    </location>
</feature>
<dbReference type="AlphaFoldDB" id="A0A9Q9CIP5"/>
<protein>
    <submittedName>
        <fullName evidence="2">DUF2871 domain-containing protein</fullName>
    </submittedName>
</protein>
<organism evidence="2 3">
    <name type="scientific">Turicibacter bilis</name>
    <dbReference type="NCBI Taxonomy" id="2735723"/>
    <lineage>
        <taxon>Bacteria</taxon>
        <taxon>Bacillati</taxon>
        <taxon>Bacillota</taxon>
        <taxon>Erysipelotrichia</taxon>
        <taxon>Erysipelotrichales</taxon>
        <taxon>Turicibacteraceae</taxon>
        <taxon>Turicibacter</taxon>
    </lineage>
</organism>
<keyword evidence="1" id="KW-0472">Membrane</keyword>
<gene>
    <name evidence="2" type="ORF">J0J70_01330</name>
</gene>